<dbReference type="Proteomes" id="UP000656723">
    <property type="component" value="Unassembled WGS sequence"/>
</dbReference>
<name>A0A8I0MKZ3_CITAM</name>
<sequence length="158" mass="17725">MKRLLSILLIGVVTVGVYLGFFNNTHSGFVKPCSTYLIISHKDTQLNLLIDFLSSQDNGMGILTVSGTYFENDKKIGVIRRLVKYDWVLLNSSYRLSTTEIRKSNRDETLSDEDLELLLPGFFTHIGGKFDLTIATVDNAGYVFSAGVRPLFFCEVTN</sequence>
<accession>A0A8I0MKZ3</accession>
<comment type="caution">
    <text evidence="1">The sequence shown here is derived from an EMBL/GenBank/DDBJ whole genome shotgun (WGS) entry which is preliminary data.</text>
</comment>
<dbReference type="EMBL" id="VKME01000009">
    <property type="protein sequence ID" value="MBE0128912.1"/>
    <property type="molecule type" value="Genomic_DNA"/>
</dbReference>
<evidence type="ECO:0000313" key="2">
    <source>
        <dbReference type="Proteomes" id="UP000656723"/>
    </source>
</evidence>
<evidence type="ECO:0000313" key="1">
    <source>
        <dbReference type="EMBL" id="MBE0128912.1"/>
    </source>
</evidence>
<organism evidence="1 2">
    <name type="scientific">Citrobacter amalonaticus</name>
    <dbReference type="NCBI Taxonomy" id="35703"/>
    <lineage>
        <taxon>Bacteria</taxon>
        <taxon>Pseudomonadati</taxon>
        <taxon>Pseudomonadota</taxon>
        <taxon>Gammaproteobacteria</taxon>
        <taxon>Enterobacterales</taxon>
        <taxon>Enterobacteriaceae</taxon>
        <taxon>Citrobacter</taxon>
    </lineage>
</organism>
<protein>
    <submittedName>
        <fullName evidence="1">Uncharacterized protein</fullName>
    </submittedName>
</protein>
<proteinExistence type="predicted"/>
<dbReference type="AlphaFoldDB" id="A0A8I0MKZ3"/>
<reference evidence="1" key="1">
    <citation type="submission" date="2019-07" db="EMBL/GenBank/DDBJ databases">
        <title>KPC-2 carbapenem resistent Enterobacterales isolates from Germany.</title>
        <authorList>
            <person name="Yao Y."/>
            <person name="Falgenhauer L."/>
            <person name="Imirzalioglu C."/>
            <person name="Chakraborty T."/>
        </authorList>
    </citation>
    <scope>NUCLEOTIDE SEQUENCE</scope>
    <source>
        <strain evidence="1">CA13304</strain>
    </source>
</reference>
<dbReference type="RefSeq" id="WP_192478623.1">
    <property type="nucleotide sequence ID" value="NZ_JAIOGZ010000001.1"/>
</dbReference>
<gene>
    <name evidence="1" type="ORF">FOT72_13020</name>
</gene>